<dbReference type="RefSeq" id="WP_272435747.1">
    <property type="nucleotide sequence ID" value="NZ_JAMQKB010000003.1"/>
</dbReference>
<feature type="binding site" evidence="5">
    <location>
        <begin position="12"/>
        <end position="17"/>
    </location>
    <ligand>
        <name>ATP</name>
        <dbReference type="ChEBI" id="CHEBI:30616"/>
    </ligand>
</feature>
<evidence type="ECO:0000256" key="1">
    <source>
        <dbReference type="ARBA" id="ARBA00009018"/>
    </source>
</evidence>
<keyword evidence="5 7" id="KW-0418">Kinase</keyword>
<dbReference type="InterPro" id="IPR001977">
    <property type="entry name" value="Depp_CoAkinase"/>
</dbReference>
<keyword evidence="5 7" id="KW-0808">Transferase</keyword>
<dbReference type="InterPro" id="IPR027417">
    <property type="entry name" value="P-loop_NTPase"/>
</dbReference>
<dbReference type="AlphaFoldDB" id="A0A9X3WSQ0"/>
<name>A0A9X3WSQ0_9BACI</name>
<dbReference type="Proteomes" id="UP001145050">
    <property type="component" value="Unassembled WGS sequence"/>
</dbReference>
<evidence type="ECO:0000256" key="4">
    <source>
        <dbReference type="ARBA" id="ARBA00022993"/>
    </source>
</evidence>
<comment type="caution">
    <text evidence="7">The sequence shown here is derived from an EMBL/GenBank/DDBJ whole genome shotgun (WGS) entry which is preliminary data.</text>
</comment>
<sequence>MTVVIGLTGGIASGKSTIANMFKEKQIPVIDADVLSREVVEPGQKAYQKIVKAFGDDILYQDRTIDRKKLGNVIFSNEEAREKLNSIVHPAVRERMLEKKNAFVKMGEKVIVLDIPLLFESNLPHYVDKTLVVSVDEEVQLTRLMERNQLSKQEALQRIHAQLPLKEKAKRADAVIHNNGTIIQSQAQLNDILSKWKIL</sequence>
<dbReference type="GO" id="GO:0005737">
    <property type="term" value="C:cytoplasm"/>
    <property type="evidence" value="ECO:0007669"/>
    <property type="project" value="UniProtKB-SubCell"/>
</dbReference>
<dbReference type="Gene3D" id="3.40.50.300">
    <property type="entry name" value="P-loop containing nucleotide triphosphate hydrolases"/>
    <property type="match status" value="1"/>
</dbReference>
<organism evidence="7 8">
    <name type="scientific">Terrihalobacillus insolitus</name>
    <dbReference type="NCBI Taxonomy" id="2950438"/>
    <lineage>
        <taxon>Bacteria</taxon>
        <taxon>Bacillati</taxon>
        <taxon>Bacillota</taxon>
        <taxon>Bacilli</taxon>
        <taxon>Bacillales</taxon>
        <taxon>Bacillaceae</taxon>
        <taxon>Terrihalobacillus</taxon>
    </lineage>
</organism>
<comment type="catalytic activity">
    <reaction evidence="5">
        <text>3'-dephospho-CoA + ATP = ADP + CoA + H(+)</text>
        <dbReference type="Rhea" id="RHEA:18245"/>
        <dbReference type="ChEBI" id="CHEBI:15378"/>
        <dbReference type="ChEBI" id="CHEBI:30616"/>
        <dbReference type="ChEBI" id="CHEBI:57287"/>
        <dbReference type="ChEBI" id="CHEBI:57328"/>
        <dbReference type="ChEBI" id="CHEBI:456216"/>
        <dbReference type="EC" id="2.7.1.24"/>
    </reaction>
</comment>
<dbReference type="PANTHER" id="PTHR10695:SF46">
    <property type="entry name" value="BIFUNCTIONAL COENZYME A SYNTHASE-RELATED"/>
    <property type="match status" value="1"/>
</dbReference>
<dbReference type="FunFam" id="3.40.50.300:FF:000485">
    <property type="entry name" value="Dephospho-CoA kinase CAB5"/>
    <property type="match status" value="1"/>
</dbReference>
<keyword evidence="4 5" id="KW-0173">Coenzyme A biosynthesis</keyword>
<keyword evidence="8" id="KW-1185">Reference proteome</keyword>
<dbReference type="GO" id="GO:0005524">
    <property type="term" value="F:ATP binding"/>
    <property type="evidence" value="ECO:0007669"/>
    <property type="project" value="UniProtKB-UniRule"/>
</dbReference>
<evidence type="ECO:0000256" key="3">
    <source>
        <dbReference type="ARBA" id="ARBA00022840"/>
    </source>
</evidence>
<accession>A0A9X3WSQ0</accession>
<reference evidence="7" key="1">
    <citation type="submission" date="2022-06" db="EMBL/GenBank/DDBJ databases">
        <title>Aquibacillus sp. a new bacterium isolated from soil saline samples.</title>
        <authorList>
            <person name="Galisteo C."/>
            <person name="De La Haba R."/>
            <person name="Sanchez-Porro C."/>
            <person name="Ventosa A."/>
        </authorList>
    </citation>
    <scope>NUCLEOTIDE SEQUENCE</scope>
    <source>
        <strain evidence="7">3ASR75-11</strain>
    </source>
</reference>
<proteinExistence type="inferred from homology"/>
<protein>
    <recommendedName>
        <fullName evidence="5 6">Dephospho-CoA kinase</fullName>
        <ecNumber evidence="5 6">2.7.1.24</ecNumber>
    </recommendedName>
    <alternativeName>
        <fullName evidence="5">Dephosphocoenzyme A kinase</fullName>
    </alternativeName>
</protein>
<comment type="subcellular location">
    <subcellularLocation>
        <location evidence="5">Cytoplasm</location>
    </subcellularLocation>
</comment>
<dbReference type="SUPFAM" id="SSF52540">
    <property type="entry name" value="P-loop containing nucleoside triphosphate hydrolases"/>
    <property type="match status" value="1"/>
</dbReference>
<dbReference type="Pfam" id="PF01121">
    <property type="entry name" value="CoaE"/>
    <property type="match status" value="1"/>
</dbReference>
<dbReference type="PROSITE" id="PS51219">
    <property type="entry name" value="DPCK"/>
    <property type="match status" value="1"/>
</dbReference>
<dbReference type="CDD" id="cd02022">
    <property type="entry name" value="DPCK"/>
    <property type="match status" value="1"/>
</dbReference>
<gene>
    <name evidence="5 7" type="primary">coaE</name>
    <name evidence="7" type="ORF">NC797_05510</name>
</gene>
<comment type="similarity">
    <text evidence="1 5">Belongs to the CoaE family.</text>
</comment>
<dbReference type="EMBL" id="JAMQKB010000003">
    <property type="protein sequence ID" value="MDC3423963.1"/>
    <property type="molecule type" value="Genomic_DNA"/>
</dbReference>
<evidence type="ECO:0000256" key="2">
    <source>
        <dbReference type="ARBA" id="ARBA00022741"/>
    </source>
</evidence>
<keyword evidence="5" id="KW-0963">Cytoplasm</keyword>
<dbReference type="GO" id="GO:0004140">
    <property type="term" value="F:dephospho-CoA kinase activity"/>
    <property type="evidence" value="ECO:0007669"/>
    <property type="project" value="UniProtKB-UniRule"/>
</dbReference>
<comment type="function">
    <text evidence="5">Catalyzes the phosphorylation of the 3'-hydroxyl group of dephosphocoenzyme A to form coenzyme A.</text>
</comment>
<evidence type="ECO:0000256" key="5">
    <source>
        <dbReference type="HAMAP-Rule" id="MF_00376"/>
    </source>
</evidence>
<evidence type="ECO:0000313" key="8">
    <source>
        <dbReference type="Proteomes" id="UP001145050"/>
    </source>
</evidence>
<keyword evidence="2 5" id="KW-0547">Nucleotide-binding</keyword>
<comment type="pathway">
    <text evidence="5">Cofactor biosynthesis; coenzyme A biosynthesis; CoA from (R)-pantothenate: step 5/5.</text>
</comment>
<dbReference type="PANTHER" id="PTHR10695">
    <property type="entry name" value="DEPHOSPHO-COA KINASE-RELATED"/>
    <property type="match status" value="1"/>
</dbReference>
<dbReference type="NCBIfam" id="TIGR00152">
    <property type="entry name" value="dephospho-CoA kinase"/>
    <property type="match status" value="1"/>
</dbReference>
<dbReference type="HAMAP" id="MF_00376">
    <property type="entry name" value="Dephospho_CoA_kinase"/>
    <property type="match status" value="1"/>
</dbReference>
<keyword evidence="3 5" id="KW-0067">ATP-binding</keyword>
<evidence type="ECO:0000313" key="7">
    <source>
        <dbReference type="EMBL" id="MDC3423963.1"/>
    </source>
</evidence>
<evidence type="ECO:0000256" key="6">
    <source>
        <dbReference type="NCBIfam" id="TIGR00152"/>
    </source>
</evidence>
<dbReference type="EC" id="2.7.1.24" evidence="5 6"/>
<dbReference type="GO" id="GO:0015937">
    <property type="term" value="P:coenzyme A biosynthetic process"/>
    <property type="evidence" value="ECO:0007669"/>
    <property type="project" value="UniProtKB-UniRule"/>
</dbReference>